<dbReference type="AlphaFoldDB" id="A0AA47EKU3"/>
<proteinExistence type="predicted"/>
<dbReference type="RefSeq" id="WP_216122354.1">
    <property type="nucleotide sequence ID" value="NZ_CP086239.1"/>
</dbReference>
<evidence type="ECO:0000313" key="2">
    <source>
        <dbReference type="Proteomes" id="UP001164733"/>
    </source>
</evidence>
<evidence type="ECO:0000313" key="1">
    <source>
        <dbReference type="EMBL" id="WAG61204.1"/>
    </source>
</evidence>
<dbReference type="EMBL" id="CP086239">
    <property type="protein sequence ID" value="WAG61204.1"/>
    <property type="molecule type" value="Genomic_DNA"/>
</dbReference>
<sequence length="45" mass="5168">MEEKYRQSLEEVLTNLRSIDGPNDADIYINDSIKTIVNVLKEATK</sequence>
<accession>A0AA47EKU3</accession>
<gene>
    <name evidence="1" type="ORF">LL038_02845</name>
</gene>
<reference evidence="1" key="1">
    <citation type="submission" date="2021-11" db="EMBL/GenBank/DDBJ databases">
        <title>Clostridia strains as spoilage organisms.</title>
        <authorList>
            <person name="Wambui J."/>
            <person name="Stevens M.J.A."/>
            <person name="Stephan R."/>
        </authorList>
    </citation>
    <scope>NUCLEOTIDE SEQUENCE</scope>
    <source>
        <strain evidence="1">CF009</strain>
    </source>
</reference>
<protein>
    <submittedName>
        <fullName evidence="1">Uncharacterized protein</fullName>
    </submittedName>
</protein>
<name>A0AA47EKU3_9CLOT</name>
<dbReference type="Proteomes" id="UP001164733">
    <property type="component" value="Chromosome"/>
</dbReference>
<organism evidence="1 2">
    <name type="scientific">Clostridium estertheticum</name>
    <dbReference type="NCBI Taxonomy" id="238834"/>
    <lineage>
        <taxon>Bacteria</taxon>
        <taxon>Bacillati</taxon>
        <taxon>Bacillota</taxon>
        <taxon>Clostridia</taxon>
        <taxon>Eubacteriales</taxon>
        <taxon>Clostridiaceae</taxon>
        <taxon>Clostridium</taxon>
    </lineage>
</organism>